<evidence type="ECO:0000313" key="12">
    <source>
        <dbReference type="Proteomes" id="UP000410492"/>
    </source>
</evidence>
<dbReference type="GO" id="GO:0005524">
    <property type="term" value="F:ATP binding"/>
    <property type="evidence" value="ECO:0007669"/>
    <property type="project" value="UniProtKB-KW"/>
</dbReference>
<feature type="domain" description="ABC transporter" evidence="10">
    <location>
        <begin position="74"/>
        <end position="303"/>
    </location>
</feature>
<dbReference type="PANTHER" id="PTHR19229:SF250">
    <property type="entry name" value="ABC TRANSPORTER DOMAIN-CONTAINING PROTEIN-RELATED"/>
    <property type="match status" value="1"/>
</dbReference>
<evidence type="ECO:0000256" key="9">
    <source>
        <dbReference type="SAM" id="Phobius"/>
    </source>
</evidence>
<dbReference type="PANTHER" id="PTHR19229">
    <property type="entry name" value="ATP-BINDING CASSETTE TRANSPORTER SUBFAMILY A ABCA"/>
    <property type="match status" value="1"/>
</dbReference>
<dbReference type="GO" id="GO:0140359">
    <property type="term" value="F:ABC-type transporter activity"/>
    <property type="evidence" value="ECO:0007669"/>
    <property type="project" value="InterPro"/>
</dbReference>
<feature type="transmembrane region" description="Helical" evidence="9">
    <location>
        <begin position="651"/>
        <end position="678"/>
    </location>
</feature>
<keyword evidence="4" id="KW-0677">Repeat</keyword>
<dbReference type="GO" id="GO:0005319">
    <property type="term" value="F:lipid transporter activity"/>
    <property type="evidence" value="ECO:0007669"/>
    <property type="project" value="TreeGrafter"/>
</dbReference>
<dbReference type="Pfam" id="PF00005">
    <property type="entry name" value="ABC_tran"/>
    <property type="match status" value="2"/>
</dbReference>
<feature type="transmembrane region" description="Helical" evidence="9">
    <location>
        <begin position="431"/>
        <end position="455"/>
    </location>
</feature>
<dbReference type="InterPro" id="IPR017871">
    <property type="entry name" value="ABC_transporter-like_CS"/>
</dbReference>
<keyword evidence="5" id="KW-0547">Nucleotide-binding</keyword>
<dbReference type="GO" id="GO:0016020">
    <property type="term" value="C:membrane"/>
    <property type="evidence" value="ECO:0007669"/>
    <property type="project" value="UniProtKB-SubCell"/>
</dbReference>
<keyword evidence="3 9" id="KW-0812">Transmembrane</keyword>
<dbReference type="InterPro" id="IPR003439">
    <property type="entry name" value="ABC_transporter-like_ATP-bd"/>
</dbReference>
<evidence type="ECO:0000259" key="10">
    <source>
        <dbReference type="PROSITE" id="PS50893"/>
    </source>
</evidence>
<accession>A0A653CFM6</accession>
<dbReference type="FunFam" id="3.40.50.300:FF:002470">
    <property type="entry name" value="ABC transporter, putative"/>
    <property type="match status" value="1"/>
</dbReference>
<evidence type="ECO:0000256" key="8">
    <source>
        <dbReference type="ARBA" id="ARBA00023136"/>
    </source>
</evidence>
<feature type="transmembrane region" description="Helical" evidence="9">
    <location>
        <begin position="12"/>
        <end position="35"/>
    </location>
</feature>
<dbReference type="InterPro" id="IPR003593">
    <property type="entry name" value="AAA+_ATPase"/>
</dbReference>
<reference evidence="11 12" key="1">
    <citation type="submission" date="2019-01" db="EMBL/GenBank/DDBJ databases">
        <authorList>
            <person name="Sayadi A."/>
        </authorList>
    </citation>
    <scope>NUCLEOTIDE SEQUENCE [LARGE SCALE GENOMIC DNA]</scope>
</reference>
<evidence type="ECO:0000256" key="5">
    <source>
        <dbReference type="ARBA" id="ARBA00022741"/>
    </source>
</evidence>
<name>A0A653CFM6_CALMS</name>
<organism evidence="11 12">
    <name type="scientific">Callosobruchus maculatus</name>
    <name type="common">Southern cowpea weevil</name>
    <name type="synonym">Pulse bruchid</name>
    <dbReference type="NCBI Taxonomy" id="64391"/>
    <lineage>
        <taxon>Eukaryota</taxon>
        <taxon>Metazoa</taxon>
        <taxon>Ecdysozoa</taxon>
        <taxon>Arthropoda</taxon>
        <taxon>Hexapoda</taxon>
        <taxon>Insecta</taxon>
        <taxon>Pterygota</taxon>
        <taxon>Neoptera</taxon>
        <taxon>Endopterygota</taxon>
        <taxon>Coleoptera</taxon>
        <taxon>Polyphaga</taxon>
        <taxon>Cucujiformia</taxon>
        <taxon>Chrysomeloidea</taxon>
        <taxon>Chrysomelidae</taxon>
        <taxon>Bruchinae</taxon>
        <taxon>Bruchini</taxon>
        <taxon>Callosobruchus</taxon>
    </lineage>
</organism>
<dbReference type="InterPro" id="IPR056264">
    <property type="entry name" value="R2_ABCA1-4-like"/>
</dbReference>
<gene>
    <name evidence="11" type="ORF">CALMAC_LOCUS8173</name>
</gene>
<evidence type="ECO:0000313" key="11">
    <source>
        <dbReference type="EMBL" id="VEN45880.1"/>
    </source>
</evidence>
<proteinExistence type="predicted"/>
<keyword evidence="7 9" id="KW-1133">Transmembrane helix</keyword>
<dbReference type="Pfam" id="PF23321">
    <property type="entry name" value="R1_ABCA1"/>
    <property type="match status" value="1"/>
</dbReference>
<dbReference type="Pfam" id="PF12698">
    <property type="entry name" value="ABC2_membrane_3"/>
    <property type="match status" value="1"/>
</dbReference>
<dbReference type="OrthoDB" id="6512918at2759"/>
<evidence type="ECO:0000256" key="7">
    <source>
        <dbReference type="ARBA" id="ARBA00022989"/>
    </source>
</evidence>
<keyword evidence="12" id="KW-1185">Reference proteome</keyword>
<evidence type="ECO:0000256" key="3">
    <source>
        <dbReference type="ARBA" id="ARBA00022692"/>
    </source>
</evidence>
<dbReference type="CDD" id="cd03263">
    <property type="entry name" value="ABC_subfamily_A"/>
    <property type="match status" value="2"/>
</dbReference>
<dbReference type="InterPro" id="IPR013525">
    <property type="entry name" value="ABC2_TM"/>
</dbReference>
<dbReference type="FunFam" id="3.40.50.300:FF:000298">
    <property type="entry name" value="ATP-binding cassette sub-family A member 12"/>
    <property type="match status" value="1"/>
</dbReference>
<dbReference type="AlphaFoldDB" id="A0A653CFM6"/>
<dbReference type="SUPFAM" id="SSF52540">
    <property type="entry name" value="P-loop containing nucleoside triphosphate hydrolases"/>
    <property type="match status" value="2"/>
</dbReference>
<feature type="domain" description="ABC transporter" evidence="10">
    <location>
        <begin position="860"/>
        <end position="1090"/>
    </location>
</feature>
<dbReference type="Proteomes" id="UP000410492">
    <property type="component" value="Unassembled WGS sequence"/>
</dbReference>
<dbReference type="PROSITE" id="PS00211">
    <property type="entry name" value="ABC_TRANSPORTER_1"/>
    <property type="match status" value="1"/>
</dbReference>
<dbReference type="Gene3D" id="3.40.50.300">
    <property type="entry name" value="P-loop containing nucleotide triphosphate hydrolases"/>
    <property type="match status" value="2"/>
</dbReference>
<dbReference type="SMART" id="SM00382">
    <property type="entry name" value="AAA"/>
    <property type="match status" value="2"/>
</dbReference>
<dbReference type="PROSITE" id="PS50893">
    <property type="entry name" value="ABC_TRANSPORTER_2"/>
    <property type="match status" value="2"/>
</dbReference>
<keyword evidence="6" id="KW-0067">ATP-binding</keyword>
<comment type="subcellular location">
    <subcellularLocation>
        <location evidence="1">Membrane</location>
        <topology evidence="1">Multi-pass membrane protein</topology>
    </subcellularLocation>
</comment>
<feature type="transmembrane region" description="Helical" evidence="9">
    <location>
        <begin position="611"/>
        <end position="631"/>
    </location>
</feature>
<evidence type="ECO:0000256" key="1">
    <source>
        <dbReference type="ARBA" id="ARBA00004141"/>
    </source>
</evidence>
<evidence type="ECO:0000256" key="4">
    <source>
        <dbReference type="ARBA" id="ARBA00022737"/>
    </source>
</evidence>
<dbReference type="EMBL" id="CAACVG010007521">
    <property type="protein sequence ID" value="VEN45880.1"/>
    <property type="molecule type" value="Genomic_DNA"/>
</dbReference>
<feature type="transmembrane region" description="Helical" evidence="9">
    <location>
        <begin position="791"/>
        <end position="808"/>
    </location>
</feature>
<evidence type="ECO:0000256" key="2">
    <source>
        <dbReference type="ARBA" id="ARBA00022448"/>
    </source>
</evidence>
<dbReference type="InterPro" id="IPR026082">
    <property type="entry name" value="ABCA"/>
</dbReference>
<protein>
    <recommendedName>
        <fullName evidence="10">ABC transporter domain-containing protein</fullName>
    </recommendedName>
</protein>
<sequence length="1175" mass="132797">MIIMLVLDTFIYLIVAVYIEAVFPGIYGVPLPWYFPVTASYWCGRTAKETDISASAPIDSGFFEKEPSNLKVGVQIKNLKKVYGTKAAVQSLSLNMYENQITVLLGHNGAGKTTTLLMLTGMITPTSGTAIVNGYDIRRDMASVRKSMGICPQHDIIFEDLTVTEHIYFYSRLKGLTKSQTKIETTKYIAMMELQDKRNSKASKLSGGMKRKLCLCIALCGNSKVVMLDEPTSGMDPSARRALWDLLLKQKEGRTILLTTQFMDEADILGDRIAIMSEGELKCCGSSFFLKKKYGTGYLLIIDKGPECDSNKVTALLKGYIPDIEVRSNTESELSYLLPENRVSVFEAMLKQLESQSRKLNVHSYGISLTTLEEVFIRAGAQHSQEVGRHHALSSEVDNLPKPTYTSGMRLIASQCLAMYLKRYISMKRSWVLWLIHFVLPTIFVLLIMLPSWLIGITDLPPMPLTLSEYEAPITLIEKGDDMGGNYQSYKRSLLQEGYRVEHGSIVEKMLRLTRVSPNIVRKRYIVGASFNSSEISTLDLHRMWPTINVWFNNDPYHSPAVALGVALNAVLQKITNCSLCSIQFVNHPFPFSEDTQVTNIAKGDSKGEQIALYTTFAFVFTSCFYIMFIVRENTCKSKHLQFVAGTKIPIFWLVTFVFDFITYILVCLLTLTTLACFQEDGFKTAEDLRILSFQIIKILKMEDLNLKHVTDPVHYVMLLVPHYSLASALSESYITFSFQKLCEKMFKICAQVGLDENDCLKNVSWTVMDACGNLEGSYYKWEEHGIGRNILFSCIVGLVLFLLIFLIEYDTISRPLKLLIFKCKPQYPAENSDEDFDVAQERSRIRNMTSDELTSSYDLAVKDLTKYYKKFLAVNGLSVGVKRYECFGLLGANGAGKTTTFKMLTGDVRMTYGEGWIMGYRIRKEMRKIHKVIGYCPQFDALLDELTALETIVMFSLIKGFRRSDASCLAEKLADILDFREHLNKQVRQMSGGNKRKLSAAVALIGDPTVLFFDEPTSGMDPATKHFFKNVISKIRDQGKCIILTSHGLEECETLCTRLAIMVDGNFRCLGSVQHLKNKFARGCTFTIKVKKESKAVTTQVIEKYVKDKLPMAQLREKHEDLLIYSISDSNVPWSAMFGILEKGRRTINEIEDYSLGQGSLEQVFLSLTKRQND</sequence>
<dbReference type="InterPro" id="IPR027417">
    <property type="entry name" value="P-loop_NTPase"/>
</dbReference>
<keyword evidence="2" id="KW-0813">Transport</keyword>
<dbReference type="GO" id="GO:0016887">
    <property type="term" value="F:ATP hydrolysis activity"/>
    <property type="evidence" value="ECO:0007669"/>
    <property type="project" value="InterPro"/>
</dbReference>
<evidence type="ECO:0000256" key="6">
    <source>
        <dbReference type="ARBA" id="ARBA00022840"/>
    </source>
</evidence>
<keyword evidence="8 9" id="KW-0472">Membrane</keyword>